<proteinExistence type="predicted"/>
<dbReference type="Proteomes" id="UP000309997">
    <property type="component" value="Unassembled WGS sequence"/>
</dbReference>
<dbReference type="EMBL" id="RCHU02000003">
    <property type="protein sequence ID" value="KAL3598238.1"/>
    <property type="molecule type" value="Genomic_DNA"/>
</dbReference>
<gene>
    <name evidence="1" type="ORF">D5086_006156</name>
</gene>
<sequence length="523" mass="60592">MEFSVNTRKYKNGLLQLTNSKPIHKNRIVVISYVRVALFNATASRSPGLVKCMELIYGDIEEVSQNSEQILEEEGDDLEFDSNDLEIEGDDPGIEDNDLGIENNHLELEDKNLENEGHDLPEGNDLEDNCEQLFDIEYHVLENNRDDATVEDVRNGDFLGKDYPPPFVGMEFESYDDAYNYYNCYAKDLGFAIRVKSSWTKRNSKEKRGAVLCCNCEGFKTSKEVHSRRKETRTGCLAMLRLRLVESNRWRVDEVKLEHNHLFDPERAQNSKSHKKMDAGAKRKVEPTVDVEVRTIKLYRTAAVDPLGYGSTNSYEGEILQKKYQKEALDDFESRNSSPILRTGSFYELQLSRVYTNEIFRRFQDEVVMMSSCFGITQVHASGPLVTYVIKERQGEENSRDIKNFEVMYDKRGAEVRCLCSCFNFKGYLCRHALCILNYNGVEEIPPLYILARWRKDLKRFYVPDSGSNNVDIANPVQWFDHLYRQAMQVVEEGMISQDRYMVAWQAFKESLNKVRLVAEKHL</sequence>
<organism evidence="1 2">
    <name type="scientific">Populus alba</name>
    <name type="common">White poplar</name>
    <dbReference type="NCBI Taxonomy" id="43335"/>
    <lineage>
        <taxon>Eukaryota</taxon>
        <taxon>Viridiplantae</taxon>
        <taxon>Streptophyta</taxon>
        <taxon>Embryophyta</taxon>
        <taxon>Tracheophyta</taxon>
        <taxon>Spermatophyta</taxon>
        <taxon>Magnoliopsida</taxon>
        <taxon>eudicotyledons</taxon>
        <taxon>Gunneridae</taxon>
        <taxon>Pentapetalae</taxon>
        <taxon>rosids</taxon>
        <taxon>fabids</taxon>
        <taxon>Malpighiales</taxon>
        <taxon>Salicaceae</taxon>
        <taxon>Saliceae</taxon>
        <taxon>Populus</taxon>
    </lineage>
</organism>
<comment type="caution">
    <text evidence="1">The sequence shown here is derived from an EMBL/GenBank/DDBJ whole genome shotgun (WGS) entry which is preliminary data.</text>
</comment>
<evidence type="ECO:0000313" key="2">
    <source>
        <dbReference type="Proteomes" id="UP000309997"/>
    </source>
</evidence>
<name>A0ACC4CJM7_POPAL</name>
<reference evidence="1 2" key="1">
    <citation type="journal article" date="2024" name="Plant Biotechnol. J.">
        <title>Genome and CRISPR/Cas9 system of a widespread forest tree (Populus alba) in the world.</title>
        <authorList>
            <person name="Liu Y.J."/>
            <person name="Jiang P.F."/>
            <person name="Han X.M."/>
            <person name="Li X.Y."/>
            <person name="Wang H.M."/>
            <person name="Wang Y.J."/>
            <person name="Wang X.X."/>
            <person name="Zeng Q.Y."/>
        </authorList>
    </citation>
    <scope>NUCLEOTIDE SEQUENCE [LARGE SCALE GENOMIC DNA]</scope>
    <source>
        <strain evidence="2">cv. PAL-ZL1</strain>
    </source>
</reference>
<evidence type="ECO:0000313" key="1">
    <source>
        <dbReference type="EMBL" id="KAL3598238.1"/>
    </source>
</evidence>
<accession>A0ACC4CJM7</accession>
<protein>
    <submittedName>
        <fullName evidence="1">Uncharacterized protein</fullName>
    </submittedName>
</protein>
<keyword evidence="2" id="KW-1185">Reference proteome</keyword>